<reference evidence="1 2" key="2">
    <citation type="submission" date="2015-10" db="EMBL/GenBank/DDBJ databases">
        <title>Comparative genomics and high-throughput reverse genetic screens identify a new phytobacterial MAMP and an Arabidopsis receptor required for immune elicitation.</title>
        <authorList>
            <person name="Mott G.A."/>
            <person name="Thakur S."/>
            <person name="Wang P.W."/>
            <person name="Desveaux D."/>
            <person name="Guttman D.S."/>
        </authorList>
    </citation>
    <scope>NUCLEOTIDE SEQUENCE [LARGE SCALE GENOMIC DNA]</scope>
    <source>
        <strain evidence="1 2">0788_9</strain>
    </source>
</reference>
<gene>
    <name evidence="1" type="ORF">ABJ99_1020</name>
</gene>
<sequence length="50" mass="5648">MSRSTVFYPSNGRILQPLDAPRNLPDNAAFQALHSPVDKRFDRSCFRLAA</sequence>
<protein>
    <submittedName>
        <fullName evidence="1">Uncharacterized protein</fullName>
    </submittedName>
</protein>
<proteinExistence type="predicted"/>
<dbReference type="AlphaFoldDB" id="A0A0N1JMR0"/>
<dbReference type="EMBL" id="LGLN01000094">
    <property type="protein sequence ID" value="KPC24140.1"/>
    <property type="molecule type" value="Genomic_DNA"/>
</dbReference>
<dbReference type="PATRIC" id="fig|81035.3.peg.1093"/>
<accession>A0A0N1JMR0</accession>
<evidence type="ECO:0000313" key="1">
    <source>
        <dbReference type="EMBL" id="KPC24140.1"/>
    </source>
</evidence>
<organism evidence="1 2">
    <name type="scientific">Pseudomonas syringae pv. cilantro</name>
    <dbReference type="NCBI Taxonomy" id="81035"/>
    <lineage>
        <taxon>Bacteria</taxon>
        <taxon>Pseudomonadati</taxon>
        <taxon>Pseudomonadota</taxon>
        <taxon>Gammaproteobacteria</taxon>
        <taxon>Pseudomonadales</taxon>
        <taxon>Pseudomonadaceae</taxon>
        <taxon>Pseudomonas</taxon>
        <taxon>Pseudomonas syringae</taxon>
    </lineage>
</organism>
<reference evidence="1 2" key="1">
    <citation type="submission" date="2015-07" db="EMBL/GenBank/DDBJ databases">
        <authorList>
            <person name="Noorani M."/>
        </authorList>
    </citation>
    <scope>NUCLEOTIDE SEQUENCE [LARGE SCALE GENOMIC DNA]</scope>
    <source>
        <strain evidence="1 2">0788_9</strain>
    </source>
</reference>
<comment type="caution">
    <text evidence="1">The sequence shown here is derived from an EMBL/GenBank/DDBJ whole genome shotgun (WGS) entry which is preliminary data.</text>
</comment>
<evidence type="ECO:0000313" key="2">
    <source>
        <dbReference type="Proteomes" id="UP000037891"/>
    </source>
</evidence>
<name>A0A0N1JMR0_PSESX</name>
<dbReference type="Proteomes" id="UP000037891">
    <property type="component" value="Unassembled WGS sequence"/>
</dbReference>